<evidence type="ECO:0000256" key="2">
    <source>
        <dbReference type="ARBA" id="ARBA00023002"/>
    </source>
</evidence>
<proteinExistence type="inferred from homology"/>
<gene>
    <name evidence="4" type="ORF">SAMN06265337_1295</name>
</gene>
<dbReference type="GO" id="GO:0016491">
    <property type="term" value="F:oxidoreductase activity"/>
    <property type="evidence" value="ECO:0007669"/>
    <property type="project" value="UniProtKB-KW"/>
</dbReference>
<dbReference type="RefSeq" id="WP_088842542.1">
    <property type="nucleotide sequence ID" value="NZ_FYEW01000001.1"/>
</dbReference>
<dbReference type="InterPro" id="IPR051468">
    <property type="entry name" value="Fungal_SecMetab_SDRs"/>
</dbReference>
<dbReference type="GO" id="GO:0005737">
    <property type="term" value="C:cytoplasm"/>
    <property type="evidence" value="ECO:0007669"/>
    <property type="project" value="TreeGrafter"/>
</dbReference>
<reference evidence="5" key="1">
    <citation type="submission" date="2017-06" db="EMBL/GenBank/DDBJ databases">
        <authorList>
            <person name="Varghese N."/>
            <person name="Submissions S."/>
        </authorList>
    </citation>
    <scope>NUCLEOTIDE SEQUENCE [LARGE SCALE GENOMIC DNA]</scope>
    <source>
        <strain evidence="5">DSM 11116</strain>
    </source>
</reference>
<dbReference type="SUPFAM" id="SSF51735">
    <property type="entry name" value="NAD(P)-binding Rossmann-fold domains"/>
    <property type="match status" value="1"/>
</dbReference>
<dbReference type="InterPro" id="IPR002347">
    <property type="entry name" value="SDR_fam"/>
</dbReference>
<dbReference type="Pfam" id="PF00106">
    <property type="entry name" value="adh_short"/>
    <property type="match status" value="1"/>
</dbReference>
<name>A0A212THE8_9BACT</name>
<dbReference type="InterPro" id="IPR036291">
    <property type="entry name" value="NAD(P)-bd_dom_sf"/>
</dbReference>
<dbReference type="PANTHER" id="PTHR43544">
    <property type="entry name" value="SHORT-CHAIN DEHYDROGENASE/REDUCTASE"/>
    <property type="match status" value="1"/>
</dbReference>
<organism evidence="4 5">
    <name type="scientific">Hymenobacter gelipurpurascens</name>
    <dbReference type="NCBI Taxonomy" id="89968"/>
    <lineage>
        <taxon>Bacteria</taxon>
        <taxon>Pseudomonadati</taxon>
        <taxon>Bacteroidota</taxon>
        <taxon>Cytophagia</taxon>
        <taxon>Cytophagales</taxon>
        <taxon>Hymenobacteraceae</taxon>
        <taxon>Hymenobacter</taxon>
    </lineage>
</organism>
<evidence type="ECO:0000256" key="3">
    <source>
        <dbReference type="RuleBase" id="RU000363"/>
    </source>
</evidence>
<protein>
    <submittedName>
        <fullName evidence="4">NAD(P)-dependent dehydrogenase, short-chain alcohol dehydrogenase family</fullName>
    </submittedName>
</protein>
<comment type="similarity">
    <text evidence="3">Belongs to the short-chain dehydrogenases/reductases (SDR) family.</text>
</comment>
<evidence type="ECO:0000313" key="4">
    <source>
        <dbReference type="EMBL" id="SNC65442.1"/>
    </source>
</evidence>
<keyword evidence="1" id="KW-0521">NADP</keyword>
<evidence type="ECO:0000313" key="5">
    <source>
        <dbReference type="Proteomes" id="UP000198131"/>
    </source>
</evidence>
<keyword evidence="2" id="KW-0560">Oxidoreductase</keyword>
<dbReference type="Proteomes" id="UP000198131">
    <property type="component" value="Unassembled WGS sequence"/>
</dbReference>
<dbReference type="PANTHER" id="PTHR43544:SF7">
    <property type="entry name" value="NADB-LER2"/>
    <property type="match status" value="1"/>
</dbReference>
<dbReference type="PRINTS" id="PR00080">
    <property type="entry name" value="SDRFAMILY"/>
</dbReference>
<dbReference type="EMBL" id="FYEW01000001">
    <property type="protein sequence ID" value="SNC65442.1"/>
    <property type="molecule type" value="Genomic_DNA"/>
</dbReference>
<dbReference type="PRINTS" id="PR00081">
    <property type="entry name" value="GDHRDH"/>
</dbReference>
<dbReference type="OrthoDB" id="5786478at2"/>
<keyword evidence="5" id="KW-1185">Reference proteome</keyword>
<dbReference type="AlphaFoldDB" id="A0A212THE8"/>
<sequence length="223" mass="23467">MNTQIKTAVLTGANSGIGLALTHKLLAEGYRVIGTSRSGQMADFSHPNLSVISLDVTDDASIAQAVAQIGQLAPSIDLLVNNAGVGSDLGTITPERSALRDTFATNVDGTILFTEPMLPLVRDGGQIIFLSSKMGLVSHAAADSPAYRISKAAINMYAAILAERVAERGISVTPMHPGWVQTRMGGDSAPFTTEQSAEGLFRGIQARPESGKFWNVEVDSLLA</sequence>
<evidence type="ECO:0000256" key="1">
    <source>
        <dbReference type="ARBA" id="ARBA00022857"/>
    </source>
</evidence>
<dbReference type="Gene3D" id="3.40.50.720">
    <property type="entry name" value="NAD(P)-binding Rossmann-like Domain"/>
    <property type="match status" value="1"/>
</dbReference>
<accession>A0A212THE8</accession>